<dbReference type="Pfam" id="PF01370">
    <property type="entry name" value="Epimerase"/>
    <property type="match status" value="1"/>
</dbReference>
<dbReference type="Gene3D" id="3.40.50.720">
    <property type="entry name" value="NAD(P)-binding Rossmann-like Domain"/>
    <property type="match status" value="1"/>
</dbReference>
<dbReference type="RefSeq" id="WP_004334223.1">
    <property type="nucleotide sequence ID" value="NZ_AMXE01000008.1"/>
</dbReference>
<protein>
    <submittedName>
        <fullName evidence="2">GDP-6-deoxy-D-lyxo-4-hexulose reductase</fullName>
    </submittedName>
</protein>
<organism evidence="2 3">
    <name type="scientific">Thauera linaloolentis (strain DSM 12138 / JCM 21573 / CCUG 41526 / CIP 105981 / IAM 15112 / NBRC 102519 / 47Lol)</name>
    <dbReference type="NCBI Taxonomy" id="1123367"/>
    <lineage>
        <taxon>Bacteria</taxon>
        <taxon>Pseudomonadati</taxon>
        <taxon>Pseudomonadota</taxon>
        <taxon>Betaproteobacteria</taxon>
        <taxon>Rhodocyclales</taxon>
        <taxon>Zoogloeaceae</taxon>
        <taxon>Thauera</taxon>
    </lineage>
</organism>
<sequence length="285" mass="30816">MISFNKAPRILVTGAGGYLGAHIVNELRARGHSVTGSGRHPNPGDPGWVQCDLLDRDGTDYLLESTRPDVIIHAAAQVPKGIGDYNDDATGSVQMVENIIASRPKSLFLISSMTVYGNGVSGRISESMPLNPSSSYAQGKVDAENLARRSGVPGYAIRIPGLYGPPRKGGLVYNALAAIRRKEIPSLPASPLTWAAMDVRDAARAISTLVPGAPDRFTPINIGYSGAVSINRLIRILQLELGFNFEYATVHPEFEFDLGFFEEIANYVLPPFETAIKHFIRQPDA</sequence>
<name>N6YEH9_THAL4</name>
<dbReference type="GO" id="GO:0005737">
    <property type="term" value="C:cytoplasm"/>
    <property type="evidence" value="ECO:0007669"/>
    <property type="project" value="TreeGrafter"/>
</dbReference>
<reference evidence="2 3" key="1">
    <citation type="submission" date="2012-09" db="EMBL/GenBank/DDBJ databases">
        <title>Draft Genome Sequences of 6 Strains from Genus Thauera.</title>
        <authorList>
            <person name="Liu B."/>
            <person name="Shapleigh J.P."/>
            <person name="Frostegard A.H."/>
        </authorList>
    </citation>
    <scope>NUCLEOTIDE SEQUENCE [LARGE SCALE GENOMIC DNA]</scope>
    <source>
        <strain evidence="3">47Lol / DSM 12138</strain>
    </source>
</reference>
<dbReference type="EMBL" id="AMXE01000008">
    <property type="protein sequence ID" value="ENO89900.1"/>
    <property type="molecule type" value="Genomic_DNA"/>
</dbReference>
<dbReference type="PANTHER" id="PTHR48079:SF6">
    <property type="entry name" value="NAD(P)-BINDING DOMAIN-CONTAINING PROTEIN-RELATED"/>
    <property type="match status" value="1"/>
</dbReference>
<proteinExistence type="predicted"/>
<evidence type="ECO:0000313" key="2">
    <source>
        <dbReference type="EMBL" id="ENO89900.1"/>
    </source>
</evidence>
<evidence type="ECO:0000313" key="3">
    <source>
        <dbReference type="Proteomes" id="UP000013232"/>
    </source>
</evidence>
<dbReference type="OrthoDB" id="5295702at2"/>
<dbReference type="AlphaFoldDB" id="N6YEH9"/>
<dbReference type="Proteomes" id="UP000013232">
    <property type="component" value="Unassembled WGS sequence"/>
</dbReference>
<dbReference type="InterPro" id="IPR051783">
    <property type="entry name" value="NAD(P)-dependent_oxidoreduct"/>
</dbReference>
<dbReference type="InterPro" id="IPR001509">
    <property type="entry name" value="Epimerase_deHydtase"/>
</dbReference>
<dbReference type="SUPFAM" id="SSF51735">
    <property type="entry name" value="NAD(P)-binding Rossmann-fold domains"/>
    <property type="match status" value="1"/>
</dbReference>
<gene>
    <name evidence="2" type="ORF">C666_04255</name>
</gene>
<dbReference type="CDD" id="cd08946">
    <property type="entry name" value="SDR_e"/>
    <property type="match status" value="1"/>
</dbReference>
<dbReference type="GO" id="GO:0004029">
    <property type="term" value="F:aldehyde dehydrogenase (NAD+) activity"/>
    <property type="evidence" value="ECO:0007669"/>
    <property type="project" value="TreeGrafter"/>
</dbReference>
<feature type="domain" description="NAD-dependent epimerase/dehydratase" evidence="1">
    <location>
        <begin position="10"/>
        <end position="211"/>
    </location>
</feature>
<accession>N6YEH9</accession>
<dbReference type="eggNOG" id="COG0451">
    <property type="taxonomic scope" value="Bacteria"/>
</dbReference>
<dbReference type="InterPro" id="IPR036291">
    <property type="entry name" value="NAD(P)-bd_dom_sf"/>
</dbReference>
<dbReference type="STRING" id="1123367.GCA_000621305_00473"/>
<comment type="caution">
    <text evidence="2">The sequence shown here is derived from an EMBL/GenBank/DDBJ whole genome shotgun (WGS) entry which is preliminary data.</text>
</comment>
<evidence type="ECO:0000259" key="1">
    <source>
        <dbReference type="Pfam" id="PF01370"/>
    </source>
</evidence>
<dbReference type="PANTHER" id="PTHR48079">
    <property type="entry name" value="PROTEIN YEEZ"/>
    <property type="match status" value="1"/>
</dbReference>
<keyword evidence="3" id="KW-1185">Reference proteome</keyword>